<comment type="caution">
    <text evidence="3">The sequence shown here is derived from an EMBL/GenBank/DDBJ whole genome shotgun (WGS) entry which is preliminary data.</text>
</comment>
<evidence type="ECO:0000259" key="2">
    <source>
        <dbReference type="Pfam" id="PF01926"/>
    </source>
</evidence>
<feature type="transmembrane region" description="Helical" evidence="1">
    <location>
        <begin position="467"/>
        <end position="487"/>
    </location>
</feature>
<sequence>MSGAAERFGSGPYAGHDYGTAEEPSRVLARLSALDRMTVAAEGRMAAEHLAEVRALLDRADARLRTAPQHAVVALAGGTGSGKSSLFNALIGLDLSRTGARRPTTDTALACAWDPESARPLLDLLGLPHSRQIPRHGALDDTGPLQDPVLSRLVVVDLPDHDSVETGHRDEVDRFVAAADHLIWVLDPQKYADAAVHERYLRALARHGDVMTVVLNQVDRLPEGGADDCLADLRRLLAADGLPDVRLVATSAVTGEGVRELRDIVTAVAAGRRAAILRLAADLDHITEEIDPEFTGVVPGAEPVSGQVRAELLKGLGTAAGLGAVAAVSAASPVAASASTAGRAVRTGAGGPRRRVPVQTHRVDLAVRGAAAQLTRGLPEPWAAQVRRALGRGAQRVPAALEAELSTASDASGPPGVPGLPGLTGLPAKVRVAAVVRWVGVALACLGIAGIALALAGVEPVGPWNGWYAALLPLLVGIVSAVCATYAEQSWRIDTARERQAAAERQLADRVADVVDEYLVEPANGELERYREAHALFVAAREPLHVR</sequence>
<reference evidence="3 4" key="1">
    <citation type="submission" date="2024-06" db="EMBL/GenBank/DDBJ databases">
        <title>The Natural Products Discovery Center: Release of the First 8490 Sequenced Strains for Exploring Actinobacteria Biosynthetic Diversity.</title>
        <authorList>
            <person name="Kalkreuter E."/>
            <person name="Kautsar S.A."/>
            <person name="Yang D."/>
            <person name="Bader C.D."/>
            <person name="Teijaro C.N."/>
            <person name="Fluegel L."/>
            <person name="Davis C.M."/>
            <person name="Simpson J.R."/>
            <person name="Lauterbach L."/>
            <person name="Steele A.D."/>
            <person name="Gui C."/>
            <person name="Meng S."/>
            <person name="Li G."/>
            <person name="Viehrig K."/>
            <person name="Ye F."/>
            <person name="Su P."/>
            <person name="Kiefer A.F."/>
            <person name="Nichols A."/>
            <person name="Cepeda A.J."/>
            <person name="Yan W."/>
            <person name="Fan B."/>
            <person name="Jiang Y."/>
            <person name="Adhikari A."/>
            <person name="Zheng C.-J."/>
            <person name="Schuster L."/>
            <person name="Cowan T.M."/>
            <person name="Smanski M.J."/>
            <person name="Chevrette M.G."/>
            <person name="De Carvalho L.P.S."/>
            <person name="Shen B."/>
        </authorList>
    </citation>
    <scope>NUCLEOTIDE SEQUENCE [LARGE SCALE GENOMIC DNA]</scope>
    <source>
        <strain evidence="3 4">NPDC048946</strain>
    </source>
</reference>
<keyword evidence="1" id="KW-1133">Transmembrane helix</keyword>
<dbReference type="Proteomes" id="UP001551482">
    <property type="component" value="Unassembled WGS sequence"/>
</dbReference>
<dbReference type="EMBL" id="JBEZFP010000008">
    <property type="protein sequence ID" value="MEU8132866.1"/>
    <property type="molecule type" value="Genomic_DNA"/>
</dbReference>
<feature type="transmembrane region" description="Helical" evidence="1">
    <location>
        <begin position="435"/>
        <end position="455"/>
    </location>
</feature>
<gene>
    <name evidence="3" type="ORF">AB0C36_05095</name>
</gene>
<name>A0ABV3DAU5_9ACTN</name>
<evidence type="ECO:0000313" key="3">
    <source>
        <dbReference type="EMBL" id="MEU8132866.1"/>
    </source>
</evidence>
<keyword evidence="1" id="KW-0472">Membrane</keyword>
<dbReference type="RefSeq" id="WP_358349390.1">
    <property type="nucleotide sequence ID" value="NZ_JBEZFP010000008.1"/>
</dbReference>
<keyword evidence="1" id="KW-0812">Transmembrane</keyword>
<evidence type="ECO:0000256" key="1">
    <source>
        <dbReference type="SAM" id="Phobius"/>
    </source>
</evidence>
<evidence type="ECO:0000313" key="4">
    <source>
        <dbReference type="Proteomes" id="UP001551482"/>
    </source>
</evidence>
<proteinExistence type="predicted"/>
<dbReference type="Pfam" id="PF01926">
    <property type="entry name" value="MMR_HSR1"/>
    <property type="match status" value="1"/>
</dbReference>
<dbReference type="InterPro" id="IPR005662">
    <property type="entry name" value="GTPase_Era-like"/>
</dbReference>
<dbReference type="InterPro" id="IPR006073">
    <property type="entry name" value="GTP-bd"/>
</dbReference>
<dbReference type="PANTHER" id="PTHR42698">
    <property type="entry name" value="GTPASE ERA"/>
    <property type="match status" value="1"/>
</dbReference>
<feature type="domain" description="G" evidence="2">
    <location>
        <begin position="73"/>
        <end position="216"/>
    </location>
</feature>
<dbReference type="Gene3D" id="3.40.50.300">
    <property type="entry name" value="P-loop containing nucleotide triphosphate hydrolases"/>
    <property type="match status" value="1"/>
</dbReference>
<accession>A0ABV3DAU5</accession>
<protein>
    <submittedName>
        <fullName evidence="3">GTPase</fullName>
    </submittedName>
</protein>
<organism evidence="3 4">
    <name type="scientific">Streptodolium elevatio</name>
    <dbReference type="NCBI Taxonomy" id="3157996"/>
    <lineage>
        <taxon>Bacteria</taxon>
        <taxon>Bacillati</taxon>
        <taxon>Actinomycetota</taxon>
        <taxon>Actinomycetes</taxon>
        <taxon>Kitasatosporales</taxon>
        <taxon>Streptomycetaceae</taxon>
        <taxon>Streptodolium</taxon>
    </lineage>
</organism>
<dbReference type="PANTHER" id="PTHR42698:SF1">
    <property type="entry name" value="GTPASE ERA, MITOCHONDRIAL"/>
    <property type="match status" value="1"/>
</dbReference>
<keyword evidence="4" id="KW-1185">Reference proteome</keyword>
<dbReference type="InterPro" id="IPR027417">
    <property type="entry name" value="P-loop_NTPase"/>
</dbReference>
<dbReference type="SUPFAM" id="SSF52540">
    <property type="entry name" value="P-loop containing nucleoside triphosphate hydrolases"/>
    <property type="match status" value="1"/>
</dbReference>